<dbReference type="InterPro" id="IPR046945">
    <property type="entry name" value="RHMD-like"/>
</dbReference>
<dbReference type="GeneID" id="28971260"/>
<dbReference type="InterPro" id="IPR029017">
    <property type="entry name" value="Enolase-like_N"/>
</dbReference>
<dbReference type="SMART" id="SM00922">
    <property type="entry name" value="MR_MLE"/>
    <property type="match status" value="1"/>
</dbReference>
<dbReference type="GO" id="GO:0016836">
    <property type="term" value="F:hydro-lyase activity"/>
    <property type="evidence" value="ECO:0007669"/>
    <property type="project" value="TreeGrafter"/>
</dbReference>
<name>A0AAJ8KWR4_9TREE</name>
<dbReference type="InterPro" id="IPR013342">
    <property type="entry name" value="Mandelate_racemase_C"/>
</dbReference>
<dbReference type="Gene3D" id="3.30.390.10">
    <property type="entry name" value="Enolase-like, N-terminal domain"/>
    <property type="match status" value="1"/>
</dbReference>
<dbReference type="SUPFAM" id="SSF54826">
    <property type="entry name" value="Enolase N-terminal domain-like"/>
    <property type="match status" value="1"/>
</dbReference>
<keyword evidence="6" id="KW-1185">Reference proteome</keyword>
<reference evidence="5" key="1">
    <citation type="submission" date="2013-07" db="EMBL/GenBank/DDBJ databases">
        <authorList>
            <consortium name="The Broad Institute Genome Sequencing Platform"/>
            <person name="Cuomo C."/>
            <person name="Litvintseva A."/>
            <person name="Chen Y."/>
            <person name="Heitman J."/>
            <person name="Sun S."/>
            <person name="Springer D."/>
            <person name="Dromer F."/>
            <person name="Young S.K."/>
            <person name="Zeng Q."/>
            <person name="Gargeya S."/>
            <person name="Fitzgerald M."/>
            <person name="Abouelleil A."/>
            <person name="Alvarado L."/>
            <person name="Berlin A.M."/>
            <person name="Chapman S.B."/>
            <person name="Dewar J."/>
            <person name="Goldberg J."/>
            <person name="Griggs A."/>
            <person name="Gujja S."/>
            <person name="Hansen M."/>
            <person name="Howarth C."/>
            <person name="Imamovic A."/>
            <person name="Larimer J."/>
            <person name="McCowan C."/>
            <person name="Murphy C."/>
            <person name="Pearson M."/>
            <person name="Priest M."/>
            <person name="Roberts A."/>
            <person name="Saif S."/>
            <person name="Shea T."/>
            <person name="Sykes S."/>
            <person name="Wortman J."/>
            <person name="Nusbaum C."/>
            <person name="Birren B."/>
        </authorList>
    </citation>
    <scope>NUCLEOTIDE SEQUENCE</scope>
    <source>
        <strain evidence="5">CBS 10117</strain>
    </source>
</reference>
<evidence type="ECO:0000256" key="3">
    <source>
        <dbReference type="ARBA" id="ARBA00022842"/>
    </source>
</evidence>
<comment type="cofactor">
    <cofactor evidence="1">
        <name>Mg(2+)</name>
        <dbReference type="ChEBI" id="CHEBI:18420"/>
    </cofactor>
</comment>
<dbReference type="InterPro" id="IPR036849">
    <property type="entry name" value="Enolase-like_C_sf"/>
</dbReference>
<dbReference type="InterPro" id="IPR018110">
    <property type="entry name" value="Mandel_Rmase/mucon_lact_enz_CS"/>
</dbReference>
<sequence length="474" mass="52485">MPDGVRVSLTDIAGSKKRDVDPTITGFTVRDLRFPTSLQAIGTDPMNSAGENALGYLQYHASTDSGLIGTGSSFSNGQGNEILCVAIQALAPRFVGQKLSAITTDFRSTHRALLSGQIRFMSPERGVLQLACNAVLNALWDLWAKVEEKPLWKLVCDMTPEQFVSVIDFRYLTDVITPEEALQMLKEKEATKKERYKEAMRNEAVPGYSTSIGWLGFSDEEVATRLRAALDQGFRHFKLKVGVDLEGDLKRLGLVRKIAGDEAVIMTDVNQLWDVDEAIEYMPKLAQFNLWFIEEPTSPDDILGHAKIKKALKPYGIGVATGEHVNNRVMFKQLLQAEAIDAVQLDAFRLSGMNEILSVLLLAAKFDVPVVPHSGGCGMTEACAHISTIDYVMVSGKKSILEYTDHLHDVFVNPAEMTSNTAHHVSPLAPGYSSDVKEEVFKEFEYPHGTFWQTEKGKEMVADKWRGVPGRQTS</sequence>
<dbReference type="InterPro" id="IPR029065">
    <property type="entry name" value="Enolase_C-like"/>
</dbReference>
<organism evidence="5 6">
    <name type="scientific">Kwoniella dejecticola CBS 10117</name>
    <dbReference type="NCBI Taxonomy" id="1296121"/>
    <lineage>
        <taxon>Eukaryota</taxon>
        <taxon>Fungi</taxon>
        <taxon>Dikarya</taxon>
        <taxon>Basidiomycota</taxon>
        <taxon>Agaricomycotina</taxon>
        <taxon>Tremellomycetes</taxon>
        <taxon>Tremellales</taxon>
        <taxon>Cryptococcaceae</taxon>
        <taxon>Kwoniella</taxon>
    </lineage>
</organism>
<reference evidence="5" key="2">
    <citation type="submission" date="2024-02" db="EMBL/GenBank/DDBJ databases">
        <title>Comparative genomics of Cryptococcus and Kwoniella reveals pathogenesis evolution and contrasting modes of karyotype evolution via chromosome fusion or intercentromeric recombination.</title>
        <authorList>
            <person name="Coelho M.A."/>
            <person name="David-Palma M."/>
            <person name="Shea T."/>
            <person name="Bowers K."/>
            <person name="McGinley-Smith S."/>
            <person name="Mohammad A.W."/>
            <person name="Gnirke A."/>
            <person name="Yurkov A.M."/>
            <person name="Nowrousian M."/>
            <person name="Sun S."/>
            <person name="Cuomo C.A."/>
            <person name="Heitman J."/>
        </authorList>
    </citation>
    <scope>NUCLEOTIDE SEQUENCE</scope>
    <source>
        <strain evidence="5">CBS 10117</strain>
    </source>
</reference>
<feature type="domain" description="Mandelate racemase/muconate lactonizing enzyme C-terminal" evidence="4">
    <location>
        <begin position="219"/>
        <end position="315"/>
    </location>
</feature>
<dbReference type="SFLD" id="SFLDS00001">
    <property type="entry name" value="Enolase"/>
    <property type="match status" value="1"/>
</dbReference>
<accession>A0AAJ8KWR4</accession>
<dbReference type="PANTHER" id="PTHR13794:SF58">
    <property type="entry name" value="MITOCHONDRIAL ENOLASE SUPERFAMILY MEMBER 1"/>
    <property type="match status" value="1"/>
</dbReference>
<keyword evidence="3" id="KW-0460">Magnesium</keyword>
<dbReference type="RefSeq" id="XP_065825688.1">
    <property type="nucleotide sequence ID" value="XM_065969616.1"/>
</dbReference>
<proteinExistence type="predicted"/>
<dbReference type="Proteomes" id="UP000078595">
    <property type="component" value="Chromosome 10"/>
</dbReference>
<dbReference type="KEGG" id="kdj:28971260"/>
<dbReference type="Pfam" id="PF13378">
    <property type="entry name" value="MR_MLE_C"/>
    <property type="match status" value="1"/>
</dbReference>
<protein>
    <recommendedName>
        <fullName evidence="4">Mandelate racemase/muconate lactonizing enzyme C-terminal domain-containing protein</fullName>
    </recommendedName>
</protein>
<dbReference type="SFLD" id="SFLDG00179">
    <property type="entry name" value="mandelate_racemase"/>
    <property type="match status" value="1"/>
</dbReference>
<evidence type="ECO:0000313" key="5">
    <source>
        <dbReference type="EMBL" id="WWC64937.1"/>
    </source>
</evidence>
<dbReference type="Gene3D" id="3.20.20.120">
    <property type="entry name" value="Enolase-like C-terminal domain"/>
    <property type="match status" value="1"/>
</dbReference>
<evidence type="ECO:0000313" key="6">
    <source>
        <dbReference type="Proteomes" id="UP000078595"/>
    </source>
</evidence>
<dbReference type="GO" id="GO:0016052">
    <property type="term" value="P:carbohydrate catabolic process"/>
    <property type="evidence" value="ECO:0007669"/>
    <property type="project" value="TreeGrafter"/>
</dbReference>
<gene>
    <name evidence="5" type="ORF">I303_107551</name>
</gene>
<dbReference type="Pfam" id="PF02746">
    <property type="entry name" value="MR_MLE_N"/>
    <property type="match status" value="1"/>
</dbReference>
<dbReference type="AlphaFoldDB" id="A0AAJ8KWR4"/>
<evidence type="ECO:0000256" key="2">
    <source>
        <dbReference type="ARBA" id="ARBA00022723"/>
    </source>
</evidence>
<dbReference type="GO" id="GO:0000287">
    <property type="term" value="F:magnesium ion binding"/>
    <property type="evidence" value="ECO:0007669"/>
    <property type="project" value="TreeGrafter"/>
</dbReference>
<dbReference type="PANTHER" id="PTHR13794">
    <property type="entry name" value="ENOLASE SUPERFAMILY, MANDELATE RACEMASE"/>
    <property type="match status" value="1"/>
</dbReference>
<evidence type="ECO:0000259" key="4">
    <source>
        <dbReference type="SMART" id="SM00922"/>
    </source>
</evidence>
<dbReference type="EMBL" id="CP144539">
    <property type="protein sequence ID" value="WWC64937.1"/>
    <property type="molecule type" value="Genomic_DNA"/>
</dbReference>
<dbReference type="PROSITE" id="PS00909">
    <property type="entry name" value="MR_MLE_2"/>
    <property type="match status" value="1"/>
</dbReference>
<keyword evidence="2" id="KW-0479">Metal-binding</keyword>
<dbReference type="InterPro" id="IPR013341">
    <property type="entry name" value="Mandelate_racemase_N_dom"/>
</dbReference>
<evidence type="ECO:0000256" key="1">
    <source>
        <dbReference type="ARBA" id="ARBA00001946"/>
    </source>
</evidence>
<dbReference type="SUPFAM" id="SSF51604">
    <property type="entry name" value="Enolase C-terminal domain-like"/>
    <property type="match status" value="1"/>
</dbReference>
<dbReference type="GO" id="GO:0009063">
    <property type="term" value="P:amino acid catabolic process"/>
    <property type="evidence" value="ECO:0007669"/>
    <property type="project" value="InterPro"/>
</dbReference>